<dbReference type="GO" id="GO:0005886">
    <property type="term" value="C:plasma membrane"/>
    <property type="evidence" value="ECO:0007669"/>
    <property type="project" value="UniProtKB-SubCell"/>
</dbReference>
<feature type="transmembrane region" description="Helical" evidence="10">
    <location>
        <begin position="432"/>
        <end position="453"/>
    </location>
</feature>
<comment type="caution">
    <text evidence="11">The sequence shown here is derived from an EMBL/GenBank/DDBJ whole genome shotgun (WGS) entry which is preliminary data.</text>
</comment>
<comment type="subcellular location">
    <subcellularLocation>
        <location evidence="1">Cell inner membrane</location>
        <topology evidence="1">Multi-pass membrane protein</topology>
    </subcellularLocation>
</comment>
<dbReference type="NCBIfam" id="TIGR00797">
    <property type="entry name" value="matE"/>
    <property type="match status" value="1"/>
</dbReference>
<evidence type="ECO:0000313" key="11">
    <source>
        <dbReference type="EMBL" id="KHJ54906.1"/>
    </source>
</evidence>
<sequence length="465" mass="49395">MSADAPDATRTNGGSWAFHLKSTLALGLPLIGAQLAQVGMNVTNTVMLGWLGPLELAAAVLGWQMFFVVWMFGSGFAYAVMPLAANAAGAGDTRGIRRSVRMGLWAILAYSAVFMVPLWFAEPVLKALGQQPDIAALAGQYMRVLQWSLVLQLFVMVLRSFLSAIERPRIVLVALVIGVVVNAILNYVLIFGHLGLPAMGMAGSGLATLIAVGAVALFLSLYCARHPLLRGYELFVRFLRPDWPAFREVLRLGWPIGATIVAEVGLFTATSIMMGWFGPLQLAAHGIALQLASIAFMVPLGLAGAATVRVGRAYGRRDAAGISRAARTAVGVGVAVASLAALTFWTLPYALIGLYLDEGDPRSAEVLAYAVPFVAVAAAFQLVDTVQVLSSGALRGLRDTRVPMLIAIFSYWGIGMPTSYTLAFVAGWGGIGIWWGLAIGLAASAALMTGRFLRRERRGALLLGT</sequence>
<keyword evidence="8 10" id="KW-0472">Membrane</keyword>
<dbReference type="STRING" id="370622.LA66_10145"/>
<keyword evidence="6 10" id="KW-1133">Transmembrane helix</keyword>
<keyword evidence="4" id="KW-1003">Cell membrane</keyword>
<dbReference type="PANTHER" id="PTHR43298">
    <property type="entry name" value="MULTIDRUG RESISTANCE PROTEIN NORM-RELATED"/>
    <property type="match status" value="1"/>
</dbReference>
<evidence type="ECO:0000256" key="8">
    <source>
        <dbReference type="ARBA" id="ARBA00023136"/>
    </source>
</evidence>
<evidence type="ECO:0000256" key="9">
    <source>
        <dbReference type="ARBA" id="ARBA00031636"/>
    </source>
</evidence>
<feature type="transmembrane region" description="Helical" evidence="10">
    <location>
        <begin position="170"/>
        <end position="190"/>
    </location>
</feature>
<reference evidence="11 12" key="1">
    <citation type="submission" date="2014-09" db="EMBL/GenBank/DDBJ databases">
        <title>Isolation and characterization of Aurantimonas altamirensis ON-56566 from clinical sample following a dog bite.</title>
        <authorList>
            <person name="Eshaghi A."/>
            <person name="Li A."/>
            <person name="Shahinas D."/>
            <person name="Bahn P."/>
            <person name="Kus J.V."/>
            <person name="Patel S.N."/>
        </authorList>
    </citation>
    <scope>NUCLEOTIDE SEQUENCE [LARGE SCALE GENOMIC DNA]</scope>
    <source>
        <strain evidence="11 12">ON-56566</strain>
    </source>
</reference>
<dbReference type="CDD" id="cd13131">
    <property type="entry name" value="MATE_NorM_like"/>
    <property type="match status" value="1"/>
</dbReference>
<gene>
    <name evidence="11" type="ORF">LA66_10145</name>
</gene>
<dbReference type="RefSeq" id="WP_039192071.1">
    <property type="nucleotide sequence ID" value="NZ_JRFJ01000002.1"/>
</dbReference>
<dbReference type="GO" id="GO:0015297">
    <property type="term" value="F:antiporter activity"/>
    <property type="evidence" value="ECO:0007669"/>
    <property type="project" value="UniProtKB-KW"/>
</dbReference>
<evidence type="ECO:0000256" key="3">
    <source>
        <dbReference type="ARBA" id="ARBA00022449"/>
    </source>
</evidence>
<organism evidence="11 12">
    <name type="scientific">Aureimonas altamirensis</name>
    <dbReference type="NCBI Taxonomy" id="370622"/>
    <lineage>
        <taxon>Bacteria</taxon>
        <taxon>Pseudomonadati</taxon>
        <taxon>Pseudomonadota</taxon>
        <taxon>Alphaproteobacteria</taxon>
        <taxon>Hyphomicrobiales</taxon>
        <taxon>Aurantimonadaceae</taxon>
        <taxon>Aureimonas</taxon>
    </lineage>
</organism>
<feature type="transmembrane region" description="Helical" evidence="10">
    <location>
        <begin position="256"/>
        <end position="277"/>
    </location>
</feature>
<dbReference type="Pfam" id="PF01554">
    <property type="entry name" value="MatE"/>
    <property type="match status" value="2"/>
</dbReference>
<dbReference type="AlphaFoldDB" id="A0A0B1Q6A1"/>
<feature type="transmembrane region" description="Helical" evidence="10">
    <location>
        <begin position="283"/>
        <end position="308"/>
    </location>
</feature>
<evidence type="ECO:0000256" key="2">
    <source>
        <dbReference type="ARBA" id="ARBA00022448"/>
    </source>
</evidence>
<keyword evidence="3" id="KW-0050">Antiport</keyword>
<proteinExistence type="predicted"/>
<dbReference type="EMBL" id="JRFJ01000002">
    <property type="protein sequence ID" value="KHJ54906.1"/>
    <property type="molecule type" value="Genomic_DNA"/>
</dbReference>
<dbReference type="InterPro" id="IPR048279">
    <property type="entry name" value="MdtK-like"/>
</dbReference>
<evidence type="ECO:0000256" key="6">
    <source>
        <dbReference type="ARBA" id="ARBA00022989"/>
    </source>
</evidence>
<evidence type="ECO:0000256" key="1">
    <source>
        <dbReference type="ARBA" id="ARBA00004429"/>
    </source>
</evidence>
<dbReference type="OrthoDB" id="9780160at2"/>
<evidence type="ECO:0000256" key="10">
    <source>
        <dbReference type="SAM" id="Phobius"/>
    </source>
</evidence>
<evidence type="ECO:0000256" key="7">
    <source>
        <dbReference type="ARBA" id="ARBA00023065"/>
    </source>
</evidence>
<feature type="transmembrane region" description="Helical" evidence="10">
    <location>
        <begin position="404"/>
        <end position="426"/>
    </location>
</feature>
<dbReference type="Proteomes" id="UP000030826">
    <property type="component" value="Unassembled WGS sequence"/>
</dbReference>
<feature type="transmembrane region" description="Helical" evidence="10">
    <location>
        <begin position="56"/>
        <end position="81"/>
    </location>
</feature>
<dbReference type="InterPro" id="IPR050222">
    <property type="entry name" value="MATE_MdtK"/>
</dbReference>
<evidence type="ECO:0000256" key="5">
    <source>
        <dbReference type="ARBA" id="ARBA00022692"/>
    </source>
</evidence>
<dbReference type="PIRSF" id="PIRSF006603">
    <property type="entry name" value="DinF"/>
    <property type="match status" value="1"/>
</dbReference>
<feature type="transmembrane region" description="Helical" evidence="10">
    <location>
        <begin position="202"/>
        <end position="224"/>
    </location>
</feature>
<evidence type="ECO:0000313" key="12">
    <source>
        <dbReference type="Proteomes" id="UP000030826"/>
    </source>
</evidence>
<dbReference type="GO" id="GO:0042910">
    <property type="term" value="F:xenobiotic transmembrane transporter activity"/>
    <property type="evidence" value="ECO:0007669"/>
    <property type="project" value="InterPro"/>
</dbReference>
<evidence type="ECO:0000256" key="4">
    <source>
        <dbReference type="ARBA" id="ARBA00022475"/>
    </source>
</evidence>
<dbReference type="InterPro" id="IPR002528">
    <property type="entry name" value="MATE_fam"/>
</dbReference>
<dbReference type="GO" id="GO:0006811">
    <property type="term" value="P:monoatomic ion transport"/>
    <property type="evidence" value="ECO:0007669"/>
    <property type="project" value="UniProtKB-KW"/>
</dbReference>
<feature type="transmembrane region" description="Helical" evidence="10">
    <location>
        <begin position="141"/>
        <end position="158"/>
    </location>
</feature>
<feature type="transmembrane region" description="Helical" evidence="10">
    <location>
        <begin position="329"/>
        <end position="354"/>
    </location>
</feature>
<keyword evidence="5 10" id="KW-0812">Transmembrane</keyword>
<feature type="transmembrane region" description="Helical" evidence="10">
    <location>
        <begin position="366"/>
        <end position="383"/>
    </location>
</feature>
<keyword evidence="2" id="KW-0813">Transport</keyword>
<name>A0A0B1Q6A1_9HYPH</name>
<protein>
    <recommendedName>
        <fullName evidence="9">Multidrug-efflux transporter</fullName>
    </recommendedName>
</protein>
<feature type="transmembrane region" description="Helical" evidence="10">
    <location>
        <begin position="102"/>
        <end position="121"/>
    </location>
</feature>
<dbReference type="PANTHER" id="PTHR43298:SF2">
    <property type="entry name" value="FMN_FAD EXPORTER YEEO-RELATED"/>
    <property type="match status" value="1"/>
</dbReference>
<accession>A0A0B1Q6A1</accession>
<keyword evidence="7" id="KW-0406">Ion transport</keyword>